<keyword evidence="6 13" id="KW-1133">Transmembrane helix</keyword>
<evidence type="ECO:0000256" key="10">
    <source>
        <dbReference type="ARBA" id="ARBA00023136"/>
    </source>
</evidence>
<evidence type="ECO:0000256" key="7">
    <source>
        <dbReference type="ARBA" id="ARBA00023002"/>
    </source>
</evidence>
<keyword evidence="15" id="KW-1185">Reference proteome</keyword>
<evidence type="ECO:0008006" key="16">
    <source>
        <dbReference type="Google" id="ProtNLM"/>
    </source>
</evidence>
<keyword evidence="3 11" id="KW-0349">Heme</keyword>
<dbReference type="GO" id="GO:0016705">
    <property type="term" value="F:oxidoreductase activity, acting on paired donors, with incorporation or reduction of molecular oxygen"/>
    <property type="evidence" value="ECO:0007669"/>
    <property type="project" value="InterPro"/>
</dbReference>
<dbReference type="InterPro" id="IPR017972">
    <property type="entry name" value="Cyt_P450_CS"/>
</dbReference>
<dbReference type="KEGG" id="dcr:108219329"/>
<dbReference type="CDD" id="cd20642">
    <property type="entry name" value="CYP72"/>
    <property type="match status" value="1"/>
</dbReference>
<evidence type="ECO:0000256" key="9">
    <source>
        <dbReference type="ARBA" id="ARBA00023033"/>
    </source>
</evidence>
<dbReference type="GO" id="GO:0020037">
    <property type="term" value="F:heme binding"/>
    <property type="evidence" value="ECO:0007669"/>
    <property type="project" value="InterPro"/>
</dbReference>
<evidence type="ECO:0000256" key="11">
    <source>
        <dbReference type="PIRSR" id="PIRSR602401-1"/>
    </source>
</evidence>
<dbReference type="PRINTS" id="PR00463">
    <property type="entry name" value="EP450I"/>
</dbReference>
<keyword evidence="4 13" id="KW-0812">Transmembrane</keyword>
<reference evidence="14" key="1">
    <citation type="journal article" date="2016" name="Nat. Genet.">
        <title>A high-quality carrot genome assembly provides new insights into carotenoid accumulation and asterid genome evolution.</title>
        <authorList>
            <person name="Iorizzo M."/>
            <person name="Ellison S."/>
            <person name="Senalik D."/>
            <person name="Zeng P."/>
            <person name="Satapoomin P."/>
            <person name="Huang J."/>
            <person name="Bowman M."/>
            <person name="Iovene M."/>
            <person name="Sanseverino W."/>
            <person name="Cavagnaro P."/>
            <person name="Yildiz M."/>
            <person name="Macko-Podgorni A."/>
            <person name="Moranska E."/>
            <person name="Grzebelus E."/>
            <person name="Grzebelus D."/>
            <person name="Ashrafi H."/>
            <person name="Zheng Z."/>
            <person name="Cheng S."/>
            <person name="Spooner D."/>
            <person name="Van Deynze A."/>
            <person name="Simon P."/>
        </authorList>
    </citation>
    <scope>NUCLEOTIDE SEQUENCE</scope>
    <source>
        <tissue evidence="14">Leaf</tissue>
    </source>
</reference>
<dbReference type="PROSITE" id="PS00086">
    <property type="entry name" value="CYTOCHROME_P450"/>
    <property type="match status" value="1"/>
</dbReference>
<keyword evidence="7 12" id="KW-0560">Oxidoreductase</keyword>
<dbReference type="GO" id="GO:0004497">
    <property type="term" value="F:monooxygenase activity"/>
    <property type="evidence" value="ECO:0007669"/>
    <property type="project" value="UniProtKB-KW"/>
</dbReference>
<keyword evidence="10 13" id="KW-0472">Membrane</keyword>
<dbReference type="InterPro" id="IPR002401">
    <property type="entry name" value="Cyt_P450_E_grp-I"/>
</dbReference>
<dbReference type="PANTHER" id="PTHR24282:SF255">
    <property type="entry name" value="CYTOCHROME P450 72A11-RELATED"/>
    <property type="match status" value="1"/>
</dbReference>
<dbReference type="GO" id="GO:0016020">
    <property type="term" value="C:membrane"/>
    <property type="evidence" value="ECO:0007669"/>
    <property type="project" value="UniProtKB-SubCell"/>
</dbReference>
<evidence type="ECO:0000256" key="6">
    <source>
        <dbReference type="ARBA" id="ARBA00022989"/>
    </source>
</evidence>
<protein>
    <recommendedName>
        <fullName evidence="16">Cytochrome P450</fullName>
    </recommendedName>
</protein>
<evidence type="ECO:0000256" key="2">
    <source>
        <dbReference type="ARBA" id="ARBA00010617"/>
    </source>
</evidence>
<evidence type="ECO:0000313" key="15">
    <source>
        <dbReference type="Proteomes" id="UP000077755"/>
    </source>
</evidence>
<accession>A0AAF1AWW8</accession>
<keyword evidence="9 12" id="KW-0503">Monooxygenase</keyword>
<evidence type="ECO:0000256" key="12">
    <source>
        <dbReference type="RuleBase" id="RU000461"/>
    </source>
</evidence>
<evidence type="ECO:0000256" key="4">
    <source>
        <dbReference type="ARBA" id="ARBA00022692"/>
    </source>
</evidence>
<feature type="binding site" description="axial binding residue" evidence="11">
    <location>
        <position position="466"/>
    </location>
    <ligand>
        <name>heme</name>
        <dbReference type="ChEBI" id="CHEBI:30413"/>
    </ligand>
    <ligandPart>
        <name>Fe</name>
        <dbReference type="ChEBI" id="CHEBI:18248"/>
    </ligandPart>
</feature>
<evidence type="ECO:0000256" key="13">
    <source>
        <dbReference type="SAM" id="Phobius"/>
    </source>
</evidence>
<dbReference type="SUPFAM" id="SSF48264">
    <property type="entry name" value="Cytochrome P450"/>
    <property type="match status" value="1"/>
</dbReference>
<dbReference type="Proteomes" id="UP000077755">
    <property type="component" value="Chromosome 4"/>
</dbReference>
<comment type="subcellular location">
    <subcellularLocation>
        <location evidence="1">Membrane</location>
    </subcellularLocation>
</comment>
<name>A0AAF1AWW8_DAUCS</name>
<evidence type="ECO:0000313" key="14">
    <source>
        <dbReference type="EMBL" id="WOG98428.1"/>
    </source>
</evidence>
<reference evidence="14" key="2">
    <citation type="submission" date="2022-03" db="EMBL/GenBank/DDBJ databases">
        <title>Draft title - Genomic analysis of global carrot germplasm unveils the trajectory of domestication and the origin of high carotenoid orange carrot.</title>
        <authorList>
            <person name="Iorizzo M."/>
            <person name="Ellison S."/>
            <person name="Senalik D."/>
            <person name="Macko-Podgorni A."/>
            <person name="Grzebelus D."/>
            <person name="Bostan H."/>
            <person name="Rolling W."/>
            <person name="Curaba J."/>
            <person name="Simon P."/>
        </authorList>
    </citation>
    <scope>NUCLEOTIDE SEQUENCE</scope>
    <source>
        <tissue evidence="14">Leaf</tissue>
    </source>
</reference>
<sequence length="518" mass="58720">MELDIYLKVTGSLFLAYVVVIAWRLLNWVWIKPKRLEKILRNQGFKGSSYKLLYGDMKELAAAKKLARSKPISLSDDFLPLAAPTVHMAMSKHGKKSFLWLGPKPLVYITDPDLIKEVLNKFNNFKKPRGGNPLTKLIASGLLSAEGDKWTEHRKIMNPAFRLEKLKDMLPAMYLSCSDIMSKWKVMVSTEGQCELDVWPYLETLTSDVISRTAFGSSYAEGRKIFQLQKEQAELVMQAAQTLYLPGMRYLPTKRNRRMMEISNEVRAALTTIISKRLKAMQAGECFHDDLLGILLESNSAEIKENKNMKYAMTVDDVIEECKLFYFAGQETTSNLLVWTMILLSQHSYWQERAREEVLQAFGSNKPDLDGLNHLKVVNMILLETLRLYPPGVVLTRATFEDIKLGEISLPAGVLMHLPIILMHHDKEIWGDDAKEFNPGRFSDGVLKATNGKTVYFPFSSGPRICIGQNFAMLEAKMAIAMILQNFSFLLSPSYTHAPYAVITLQPQHGANLILKAL</sequence>
<dbReference type="EMBL" id="CP093346">
    <property type="protein sequence ID" value="WOG98428.1"/>
    <property type="molecule type" value="Genomic_DNA"/>
</dbReference>
<gene>
    <name evidence="14" type="ORF">DCAR_0417771</name>
</gene>
<dbReference type="PRINTS" id="PR00385">
    <property type="entry name" value="P450"/>
</dbReference>
<dbReference type="AlphaFoldDB" id="A0AAF1AWW8"/>
<keyword evidence="5 11" id="KW-0479">Metal-binding</keyword>
<proteinExistence type="inferred from homology"/>
<dbReference type="InterPro" id="IPR050665">
    <property type="entry name" value="Cytochrome_P450_Monooxygen"/>
</dbReference>
<comment type="cofactor">
    <cofactor evidence="11">
        <name>heme</name>
        <dbReference type="ChEBI" id="CHEBI:30413"/>
    </cofactor>
</comment>
<evidence type="ECO:0000256" key="1">
    <source>
        <dbReference type="ARBA" id="ARBA00004370"/>
    </source>
</evidence>
<evidence type="ECO:0000256" key="5">
    <source>
        <dbReference type="ARBA" id="ARBA00022723"/>
    </source>
</evidence>
<keyword evidence="8 11" id="KW-0408">Iron</keyword>
<dbReference type="InterPro" id="IPR001128">
    <property type="entry name" value="Cyt_P450"/>
</dbReference>
<dbReference type="InterPro" id="IPR036396">
    <property type="entry name" value="Cyt_P450_sf"/>
</dbReference>
<dbReference type="Pfam" id="PF00067">
    <property type="entry name" value="p450"/>
    <property type="match status" value="1"/>
</dbReference>
<dbReference type="Gene3D" id="1.10.630.10">
    <property type="entry name" value="Cytochrome P450"/>
    <property type="match status" value="1"/>
</dbReference>
<dbReference type="GO" id="GO:0005506">
    <property type="term" value="F:iron ion binding"/>
    <property type="evidence" value="ECO:0007669"/>
    <property type="project" value="InterPro"/>
</dbReference>
<evidence type="ECO:0000256" key="8">
    <source>
        <dbReference type="ARBA" id="ARBA00023004"/>
    </source>
</evidence>
<feature type="transmembrane region" description="Helical" evidence="13">
    <location>
        <begin position="12"/>
        <end position="31"/>
    </location>
</feature>
<organism evidence="14 15">
    <name type="scientific">Daucus carota subsp. sativus</name>
    <name type="common">Carrot</name>
    <dbReference type="NCBI Taxonomy" id="79200"/>
    <lineage>
        <taxon>Eukaryota</taxon>
        <taxon>Viridiplantae</taxon>
        <taxon>Streptophyta</taxon>
        <taxon>Embryophyta</taxon>
        <taxon>Tracheophyta</taxon>
        <taxon>Spermatophyta</taxon>
        <taxon>Magnoliopsida</taxon>
        <taxon>eudicotyledons</taxon>
        <taxon>Gunneridae</taxon>
        <taxon>Pentapetalae</taxon>
        <taxon>asterids</taxon>
        <taxon>campanulids</taxon>
        <taxon>Apiales</taxon>
        <taxon>Apiaceae</taxon>
        <taxon>Apioideae</taxon>
        <taxon>Scandiceae</taxon>
        <taxon>Daucinae</taxon>
        <taxon>Daucus</taxon>
        <taxon>Daucus sect. Daucus</taxon>
    </lineage>
</organism>
<evidence type="ECO:0000256" key="3">
    <source>
        <dbReference type="ARBA" id="ARBA00022617"/>
    </source>
</evidence>
<comment type="similarity">
    <text evidence="2 12">Belongs to the cytochrome P450 family.</text>
</comment>
<dbReference type="FunFam" id="1.10.630.10:FF:000029">
    <property type="entry name" value="Cytochrome P450 734A1"/>
    <property type="match status" value="1"/>
</dbReference>
<dbReference type="PANTHER" id="PTHR24282">
    <property type="entry name" value="CYTOCHROME P450 FAMILY MEMBER"/>
    <property type="match status" value="1"/>
</dbReference>